<dbReference type="GO" id="GO:0009538">
    <property type="term" value="C:photosystem I reaction center"/>
    <property type="evidence" value="ECO:0007669"/>
    <property type="project" value="InterPro"/>
</dbReference>
<evidence type="ECO:0000313" key="3">
    <source>
        <dbReference type="Proteomes" id="UP000287651"/>
    </source>
</evidence>
<accession>A0A427AWH8</accession>
<dbReference type="Proteomes" id="UP000287651">
    <property type="component" value="Unassembled WGS sequence"/>
</dbReference>
<name>A0A427AWH8_ENSVE</name>
<organism evidence="2 3">
    <name type="scientific">Ensete ventricosum</name>
    <name type="common">Abyssinian banana</name>
    <name type="synonym">Musa ensete</name>
    <dbReference type="NCBI Taxonomy" id="4639"/>
    <lineage>
        <taxon>Eukaryota</taxon>
        <taxon>Viridiplantae</taxon>
        <taxon>Streptophyta</taxon>
        <taxon>Embryophyta</taxon>
        <taxon>Tracheophyta</taxon>
        <taxon>Spermatophyta</taxon>
        <taxon>Magnoliopsida</taxon>
        <taxon>Liliopsida</taxon>
        <taxon>Zingiberales</taxon>
        <taxon>Musaceae</taxon>
        <taxon>Ensete</taxon>
    </lineage>
</organism>
<dbReference type="InterPro" id="IPR003375">
    <property type="entry name" value="PSI_PsaE"/>
</dbReference>
<sequence>MRASLVRGHGWDKIAMGADPMYRAFIPDPTLFDPTLKLVWTHDQTGKICSYIVTVRTFGSGSRHGATRHDPSGGNQILYSSWWRKFCFDLRSSAAASSSRQCCCVKGLEREGGRREREREREFEEVPILSYNMATSGLASAASSFVLASSLPTATTNTPSRVSFVTFSRPSRKLVVRAEEAAAPPPAPPAEAGVKEAAKPPPPPPIGPKRGAKVWMDIYMYRLITFRYSKHMQETY</sequence>
<dbReference type="AlphaFoldDB" id="A0A427AWH8"/>
<reference evidence="2 3" key="1">
    <citation type="journal article" date="2014" name="Agronomy (Basel)">
        <title>A Draft Genome Sequence for Ensete ventricosum, the Drought-Tolerant Tree Against Hunger.</title>
        <authorList>
            <person name="Harrison J."/>
            <person name="Moore K.A."/>
            <person name="Paszkiewicz K."/>
            <person name="Jones T."/>
            <person name="Grant M."/>
            <person name="Ambacheew D."/>
            <person name="Muzemil S."/>
            <person name="Studholme D.J."/>
        </authorList>
    </citation>
    <scope>NUCLEOTIDE SEQUENCE [LARGE SCALE GENOMIC DNA]</scope>
</reference>
<comment type="caution">
    <text evidence="2">The sequence shown here is derived from an EMBL/GenBank/DDBJ whole genome shotgun (WGS) entry which is preliminary data.</text>
</comment>
<evidence type="ECO:0000313" key="2">
    <source>
        <dbReference type="EMBL" id="RRT80612.1"/>
    </source>
</evidence>
<dbReference type="GO" id="GO:0015979">
    <property type="term" value="P:photosynthesis"/>
    <property type="evidence" value="ECO:0007669"/>
    <property type="project" value="InterPro"/>
</dbReference>
<protein>
    <submittedName>
        <fullName evidence="2">Uncharacterized protein</fullName>
    </submittedName>
</protein>
<dbReference type="PANTHER" id="PTHR34549:SF2">
    <property type="entry name" value="PHOTOSYSTEM I SUBUNIT IV"/>
    <property type="match status" value="1"/>
</dbReference>
<gene>
    <name evidence="2" type="ORF">B296_00006009</name>
</gene>
<dbReference type="EMBL" id="AMZH03001102">
    <property type="protein sequence ID" value="RRT80612.1"/>
    <property type="molecule type" value="Genomic_DNA"/>
</dbReference>
<evidence type="ECO:0000256" key="1">
    <source>
        <dbReference type="SAM" id="MobiDB-lite"/>
    </source>
</evidence>
<proteinExistence type="predicted"/>
<feature type="region of interest" description="Disordered" evidence="1">
    <location>
        <begin position="178"/>
        <end position="208"/>
    </location>
</feature>
<dbReference type="PANTHER" id="PTHR34549">
    <property type="entry name" value="PHOTOSYSTEM I REACTION CENTER SUBUNIT IV A, CHLOROPLASTIC-RELATED"/>
    <property type="match status" value="1"/>
</dbReference>